<dbReference type="AlphaFoldDB" id="A0A2T4LJR6"/>
<dbReference type="SUPFAM" id="SSF53474">
    <property type="entry name" value="alpha/beta-Hydrolases"/>
    <property type="match status" value="1"/>
</dbReference>
<reference evidence="10 11" key="1">
    <citation type="journal article" date="2016" name="Front. Microbiol.">
        <title>Comprehensive Phylogenetic Analysis of Bovine Non-aureus Staphylococci Species Based on Whole-Genome Sequencing.</title>
        <authorList>
            <person name="Naushad S."/>
            <person name="Barkema H.W."/>
            <person name="Luby C."/>
            <person name="Condas L.A."/>
            <person name="Nobrega D.B."/>
            <person name="Carson D.A."/>
            <person name="De Buck J."/>
        </authorList>
    </citation>
    <scope>NUCLEOTIDE SEQUENCE [LARGE SCALE GENOMIC DNA]</scope>
    <source>
        <strain evidence="10 11">SNUC 3829</strain>
    </source>
</reference>
<dbReference type="InterPro" id="IPR056304">
    <property type="entry name" value="Lip-like_C"/>
</dbReference>
<dbReference type="PANTHER" id="PTHR34043:SF3">
    <property type="entry name" value="ALPHA_BETA-HYDROLASES SUPERFAMILY PROTEIN"/>
    <property type="match status" value="1"/>
</dbReference>
<dbReference type="GO" id="GO:0005576">
    <property type="term" value="C:extracellular region"/>
    <property type="evidence" value="ECO:0007669"/>
    <property type="project" value="UniProtKB-SubCell"/>
</dbReference>
<dbReference type="Proteomes" id="UP000241208">
    <property type="component" value="Unassembled WGS sequence"/>
</dbReference>
<evidence type="ECO:0000313" key="10">
    <source>
        <dbReference type="EMBL" id="PTF51783.1"/>
    </source>
</evidence>
<dbReference type="Gene3D" id="3.40.50.1820">
    <property type="entry name" value="alpha/beta hydrolase"/>
    <property type="match status" value="1"/>
</dbReference>
<dbReference type="EMBL" id="PYZR01000605">
    <property type="protein sequence ID" value="PTF51783.1"/>
    <property type="molecule type" value="Genomic_DNA"/>
</dbReference>
<dbReference type="GO" id="GO:0016042">
    <property type="term" value="P:lipid catabolic process"/>
    <property type="evidence" value="ECO:0007669"/>
    <property type="project" value="UniProtKB-KW"/>
</dbReference>
<gene>
    <name evidence="10" type="ORF">BUY34_14950</name>
</gene>
<accession>A0A2T4LJR6</accession>
<dbReference type="PANTHER" id="PTHR34043">
    <property type="entry name" value="ALPHA/BETA-HYDROLASES SUPERFAMILY PROTEIN"/>
    <property type="match status" value="1"/>
</dbReference>
<evidence type="ECO:0000256" key="2">
    <source>
        <dbReference type="ARBA" id="ARBA00004613"/>
    </source>
</evidence>
<evidence type="ECO:0000256" key="3">
    <source>
        <dbReference type="ARBA" id="ARBA00013279"/>
    </source>
</evidence>
<feature type="domain" description="Lipase-like C-terminal" evidence="9">
    <location>
        <begin position="1"/>
        <end position="130"/>
    </location>
</feature>
<comment type="catalytic activity">
    <reaction evidence="1">
        <text>a triacylglycerol + H2O = a diacylglycerol + a fatty acid + H(+)</text>
        <dbReference type="Rhea" id="RHEA:12044"/>
        <dbReference type="ChEBI" id="CHEBI:15377"/>
        <dbReference type="ChEBI" id="CHEBI:15378"/>
        <dbReference type="ChEBI" id="CHEBI:17855"/>
        <dbReference type="ChEBI" id="CHEBI:18035"/>
        <dbReference type="ChEBI" id="CHEBI:28868"/>
        <dbReference type="EC" id="3.1.1.3"/>
    </reaction>
</comment>
<evidence type="ECO:0000256" key="7">
    <source>
        <dbReference type="ARBA" id="ARBA00022963"/>
    </source>
</evidence>
<name>A0A2T4LJR6_9STAP</name>
<sequence>MVHGFNGFTGDNKPTTEGNYWGGDKLSISQDLRDNGYETYEASVGALSSNYDRAVELYYYIKGGTVDHGAAHANKYGHERYGRTYEGVYKDWQPGQQVHLVGHSMGGQTIRLLDTMLREGNQEEIAYHQQ</sequence>
<evidence type="ECO:0000313" key="11">
    <source>
        <dbReference type="Proteomes" id="UP000241208"/>
    </source>
</evidence>
<evidence type="ECO:0000256" key="6">
    <source>
        <dbReference type="ARBA" id="ARBA00022801"/>
    </source>
</evidence>
<dbReference type="EC" id="3.1.1.3" evidence="3"/>
<evidence type="ECO:0000256" key="5">
    <source>
        <dbReference type="ARBA" id="ARBA00022729"/>
    </source>
</evidence>
<proteinExistence type="predicted"/>
<keyword evidence="7" id="KW-0442">Lipid degradation</keyword>
<keyword evidence="4" id="KW-0964">Secreted</keyword>
<protein>
    <recommendedName>
        <fullName evidence="3">triacylglycerol lipase</fullName>
        <ecNumber evidence="3">3.1.1.3</ecNumber>
    </recommendedName>
</protein>
<comment type="subcellular location">
    <subcellularLocation>
        <location evidence="2">Secreted</location>
    </subcellularLocation>
</comment>
<evidence type="ECO:0000256" key="1">
    <source>
        <dbReference type="ARBA" id="ARBA00001024"/>
    </source>
</evidence>
<comment type="caution">
    <text evidence="10">The sequence shown here is derived from an EMBL/GenBank/DDBJ whole genome shotgun (WGS) entry which is preliminary data.</text>
</comment>
<keyword evidence="6" id="KW-0378">Hydrolase</keyword>
<organism evidence="10 11">
    <name type="scientific">Staphylococcus cohnii</name>
    <dbReference type="NCBI Taxonomy" id="29382"/>
    <lineage>
        <taxon>Bacteria</taxon>
        <taxon>Bacillati</taxon>
        <taxon>Bacillota</taxon>
        <taxon>Bacilli</taxon>
        <taxon>Bacillales</taxon>
        <taxon>Staphylococcaceae</taxon>
        <taxon>Staphylococcus</taxon>
        <taxon>Staphylococcus cohnii species complex</taxon>
    </lineage>
</organism>
<evidence type="ECO:0000256" key="4">
    <source>
        <dbReference type="ARBA" id="ARBA00022525"/>
    </source>
</evidence>
<feature type="non-terminal residue" evidence="10">
    <location>
        <position position="130"/>
    </location>
</feature>
<dbReference type="Pfam" id="PF24708">
    <property type="entry name" value="Lip_C"/>
    <property type="match status" value="1"/>
</dbReference>
<dbReference type="GO" id="GO:0004806">
    <property type="term" value="F:triacylglycerol lipase activity"/>
    <property type="evidence" value="ECO:0007669"/>
    <property type="project" value="UniProtKB-EC"/>
</dbReference>
<evidence type="ECO:0000259" key="9">
    <source>
        <dbReference type="Pfam" id="PF24708"/>
    </source>
</evidence>
<evidence type="ECO:0000256" key="8">
    <source>
        <dbReference type="ARBA" id="ARBA00023098"/>
    </source>
</evidence>
<keyword evidence="8" id="KW-0443">Lipid metabolism</keyword>
<keyword evidence="5" id="KW-0732">Signal</keyword>
<dbReference type="InterPro" id="IPR029058">
    <property type="entry name" value="AB_hydrolase_fold"/>
</dbReference>